<keyword evidence="2" id="KW-1185">Reference proteome</keyword>
<dbReference type="EMBL" id="CP079216">
    <property type="protein sequence ID" value="QXT62733.1"/>
    <property type="molecule type" value="Genomic_DNA"/>
</dbReference>
<proteinExistence type="predicted"/>
<evidence type="ECO:0000313" key="1">
    <source>
        <dbReference type="EMBL" id="QXT62733.1"/>
    </source>
</evidence>
<gene>
    <name evidence="1" type="ORF">KDB89_13520</name>
</gene>
<dbReference type="Proteomes" id="UP000824504">
    <property type="component" value="Chromosome"/>
</dbReference>
<sequence>MTGCPALHVLAGTLYRTTPSGRLVPREPEHAVDPETGRCGHCHTTVITTIKRKARR</sequence>
<dbReference type="RefSeq" id="WP_219081889.1">
    <property type="nucleotide sequence ID" value="NZ_CP079216.1"/>
</dbReference>
<organism evidence="1 2">
    <name type="scientific">Tessaracoccus palaemonis</name>
    <dbReference type="NCBI Taxonomy" id="2829499"/>
    <lineage>
        <taxon>Bacteria</taxon>
        <taxon>Bacillati</taxon>
        <taxon>Actinomycetota</taxon>
        <taxon>Actinomycetes</taxon>
        <taxon>Propionibacteriales</taxon>
        <taxon>Propionibacteriaceae</taxon>
        <taxon>Tessaracoccus</taxon>
    </lineage>
</organism>
<reference evidence="1 2" key="1">
    <citation type="submission" date="2021-07" db="EMBL/GenBank/DDBJ databases">
        <title>complete genome sequencing of Tessaracoccus sp.J1M15.</title>
        <authorList>
            <person name="Bae J.-W."/>
            <person name="Kim D.-y."/>
        </authorList>
    </citation>
    <scope>NUCLEOTIDE SEQUENCE [LARGE SCALE GENOMIC DNA]</scope>
    <source>
        <strain evidence="1 2">J1M15</strain>
    </source>
</reference>
<protein>
    <submittedName>
        <fullName evidence="1">Uncharacterized protein</fullName>
    </submittedName>
</protein>
<name>A0ABX8SKR1_9ACTN</name>
<evidence type="ECO:0000313" key="2">
    <source>
        <dbReference type="Proteomes" id="UP000824504"/>
    </source>
</evidence>
<accession>A0ABX8SKR1</accession>